<dbReference type="InterPro" id="IPR008254">
    <property type="entry name" value="Flavodoxin/NO_synth"/>
</dbReference>
<keyword evidence="4" id="KW-0813">Transport</keyword>
<comment type="cofactor">
    <cofactor evidence="1">
        <name>FMN</name>
        <dbReference type="ChEBI" id="CHEBI:58210"/>
    </cofactor>
</comment>
<dbReference type="Pfam" id="PF00258">
    <property type="entry name" value="Flavodoxin_1"/>
    <property type="match status" value="1"/>
</dbReference>
<evidence type="ECO:0000256" key="2">
    <source>
        <dbReference type="ARBA" id="ARBA00022630"/>
    </source>
</evidence>
<accession>A0ABV1RJ25</accession>
<evidence type="ECO:0000259" key="5">
    <source>
        <dbReference type="PROSITE" id="PS50902"/>
    </source>
</evidence>
<dbReference type="PROSITE" id="PS50902">
    <property type="entry name" value="FLAVODOXIN_LIKE"/>
    <property type="match status" value="1"/>
</dbReference>
<reference evidence="6 7" key="1">
    <citation type="submission" date="2024-06" db="EMBL/GenBank/DDBJ databases">
        <authorList>
            <person name="Chen R.Y."/>
        </authorList>
    </citation>
    <scope>NUCLEOTIDE SEQUENCE [LARGE SCALE GENOMIC DNA]</scope>
    <source>
        <strain evidence="6 7">D2</strain>
    </source>
</reference>
<keyword evidence="3" id="KW-0288">FMN</keyword>
<keyword evidence="4" id="KW-0249">Electron transport</keyword>
<evidence type="ECO:0000256" key="4">
    <source>
        <dbReference type="ARBA" id="ARBA00022982"/>
    </source>
</evidence>
<organism evidence="6 7">
    <name type="scientific">Catenovulum sediminis</name>
    <dbReference type="NCBI Taxonomy" id="1740262"/>
    <lineage>
        <taxon>Bacteria</taxon>
        <taxon>Pseudomonadati</taxon>
        <taxon>Pseudomonadota</taxon>
        <taxon>Gammaproteobacteria</taxon>
        <taxon>Alteromonadales</taxon>
        <taxon>Alteromonadaceae</taxon>
        <taxon>Catenovulum</taxon>
    </lineage>
</organism>
<keyword evidence="2" id="KW-0285">Flavoprotein</keyword>
<dbReference type="EMBL" id="JBELOE010000239">
    <property type="protein sequence ID" value="MER2492946.1"/>
    <property type="molecule type" value="Genomic_DNA"/>
</dbReference>
<evidence type="ECO:0000313" key="6">
    <source>
        <dbReference type="EMBL" id="MER2492946.1"/>
    </source>
</evidence>
<keyword evidence="7" id="KW-1185">Reference proteome</keyword>
<gene>
    <name evidence="6" type="ORF">ABS311_13770</name>
</gene>
<dbReference type="Proteomes" id="UP001467690">
    <property type="component" value="Unassembled WGS sequence"/>
</dbReference>
<feature type="domain" description="Flavodoxin-like" evidence="5">
    <location>
        <begin position="4"/>
        <end position="146"/>
    </location>
</feature>
<dbReference type="NCBIfam" id="NF005989">
    <property type="entry name" value="PRK08105.1"/>
    <property type="match status" value="1"/>
</dbReference>
<dbReference type="Gene3D" id="3.40.50.360">
    <property type="match status" value="1"/>
</dbReference>
<dbReference type="PANTHER" id="PTHR19384:SF128">
    <property type="entry name" value="NADPH OXIDOREDUCTASE A"/>
    <property type="match status" value="1"/>
</dbReference>
<dbReference type="InterPro" id="IPR001094">
    <property type="entry name" value="Flavdoxin-like"/>
</dbReference>
<evidence type="ECO:0000256" key="3">
    <source>
        <dbReference type="ARBA" id="ARBA00022643"/>
    </source>
</evidence>
<comment type="caution">
    <text evidence="6">The sequence shown here is derived from an EMBL/GenBank/DDBJ whole genome shotgun (WGS) entry which is preliminary data.</text>
</comment>
<dbReference type="PANTHER" id="PTHR19384">
    <property type="entry name" value="NITRIC OXIDE SYNTHASE-RELATED"/>
    <property type="match status" value="1"/>
</dbReference>
<name>A0ABV1RJ25_9ALTE</name>
<protein>
    <submittedName>
        <fullName evidence="6">Flavodoxin</fullName>
    </submittedName>
</protein>
<evidence type="ECO:0000256" key="1">
    <source>
        <dbReference type="ARBA" id="ARBA00001917"/>
    </source>
</evidence>
<dbReference type="RefSeq" id="WP_143872323.1">
    <property type="nucleotide sequence ID" value="NZ_CP041660.1"/>
</dbReference>
<proteinExistence type="predicted"/>
<dbReference type="PRINTS" id="PR00369">
    <property type="entry name" value="FLAVODOXIN"/>
</dbReference>
<evidence type="ECO:0000313" key="7">
    <source>
        <dbReference type="Proteomes" id="UP001467690"/>
    </source>
</evidence>
<dbReference type="InterPro" id="IPR029039">
    <property type="entry name" value="Flavoprotein-like_sf"/>
</dbReference>
<dbReference type="SUPFAM" id="SSF52218">
    <property type="entry name" value="Flavoproteins"/>
    <property type="match status" value="1"/>
</dbReference>
<sequence length="149" mass="16293">MSKITILVGSVYGGAEELAETCESRLKAAGHEAQIFIDAELSDVLAADSKNWLIITSTTGAGDVPPNLENVFFTLKDTVPNLSETRYAVICMGDSSYVDTFCEAGKQFDEAMQESMAKRIIERLEIDACETMDTAEASEAWFSDYIAQL</sequence>